<keyword evidence="6" id="KW-1185">Reference proteome</keyword>
<dbReference type="InterPro" id="IPR007492">
    <property type="entry name" value="LytTR_DNA-bd_dom"/>
</dbReference>
<comment type="caution">
    <text evidence="5">The sequence shown here is derived from an EMBL/GenBank/DDBJ whole genome shotgun (WGS) entry which is preliminary data.</text>
</comment>
<dbReference type="Pfam" id="PF00072">
    <property type="entry name" value="Response_reg"/>
    <property type="match status" value="1"/>
</dbReference>
<feature type="coiled-coil region" evidence="2">
    <location>
        <begin position="221"/>
        <end position="248"/>
    </location>
</feature>
<evidence type="ECO:0000313" key="6">
    <source>
        <dbReference type="Proteomes" id="UP000053681"/>
    </source>
</evidence>
<evidence type="ECO:0000259" key="4">
    <source>
        <dbReference type="PROSITE" id="PS50930"/>
    </source>
</evidence>
<dbReference type="InterPro" id="IPR001789">
    <property type="entry name" value="Sig_transdc_resp-reg_receiver"/>
</dbReference>
<evidence type="ECO:0000256" key="2">
    <source>
        <dbReference type="SAM" id="Coils"/>
    </source>
</evidence>
<dbReference type="PANTHER" id="PTHR37299:SF1">
    <property type="entry name" value="STAGE 0 SPORULATION PROTEIN A HOMOLOG"/>
    <property type="match status" value="1"/>
</dbReference>
<dbReference type="SUPFAM" id="SSF52172">
    <property type="entry name" value="CheY-like"/>
    <property type="match status" value="1"/>
</dbReference>
<reference evidence="5 6" key="1">
    <citation type="submission" date="2015-11" db="EMBL/GenBank/DDBJ databases">
        <title>Bacillus caseinolyticus sp nov.</title>
        <authorList>
            <person name="Dastager S.G."/>
            <person name="Mawlankar R."/>
        </authorList>
    </citation>
    <scope>NUCLEOTIDE SEQUENCE [LARGE SCALE GENOMIC DNA]</scope>
    <source>
        <strain evidence="5 6">SGD-V-76</strain>
    </source>
</reference>
<dbReference type="EMBL" id="LNQP01000025">
    <property type="protein sequence ID" value="KSU88337.1"/>
    <property type="molecule type" value="Genomic_DNA"/>
</dbReference>
<feature type="domain" description="Response regulatory" evidence="3">
    <location>
        <begin position="5"/>
        <end position="119"/>
    </location>
</feature>
<keyword evidence="1" id="KW-0597">Phosphoprotein</keyword>
<proteinExistence type="predicted"/>
<accession>A0A0V8JMT9</accession>
<dbReference type="PANTHER" id="PTHR37299">
    <property type="entry name" value="TRANSCRIPTIONAL REGULATOR-RELATED"/>
    <property type="match status" value="1"/>
</dbReference>
<dbReference type="InterPro" id="IPR046947">
    <property type="entry name" value="LytR-like"/>
</dbReference>
<dbReference type="AlphaFoldDB" id="A0A0V8JMT9"/>
<dbReference type="PROSITE" id="PS50110">
    <property type="entry name" value="RESPONSE_REGULATORY"/>
    <property type="match status" value="1"/>
</dbReference>
<dbReference type="GO" id="GO:0000156">
    <property type="term" value="F:phosphorelay response regulator activity"/>
    <property type="evidence" value="ECO:0007669"/>
    <property type="project" value="InterPro"/>
</dbReference>
<dbReference type="RefSeq" id="WP_025907306.1">
    <property type="nucleotide sequence ID" value="NZ_KQ758641.1"/>
</dbReference>
<name>A0A0V8JMT9_9BACI</name>
<dbReference type="SMART" id="SM00448">
    <property type="entry name" value="REC"/>
    <property type="match status" value="1"/>
</dbReference>
<gene>
    <name evidence="5" type="ORF">AS180_08620</name>
</gene>
<organism evidence="5 6">
    <name type="scientific">Priestia veravalensis</name>
    <dbReference type="NCBI Taxonomy" id="1414648"/>
    <lineage>
        <taxon>Bacteria</taxon>
        <taxon>Bacillati</taxon>
        <taxon>Bacillota</taxon>
        <taxon>Bacilli</taxon>
        <taxon>Bacillales</taxon>
        <taxon>Bacillaceae</taxon>
        <taxon>Priestia</taxon>
    </lineage>
</organism>
<protein>
    <submittedName>
        <fullName evidence="5">Uncharacterized protein</fullName>
    </submittedName>
</protein>
<evidence type="ECO:0000259" key="3">
    <source>
        <dbReference type="PROSITE" id="PS50110"/>
    </source>
</evidence>
<sequence>MDKYNVLTVDDQVHCTDMLKNLLTQYPFIENIYSYSDPRDALAFIQTSAIDLVFLDIDMPHINGLKLAETIKQQFPDILLIFVTGHSDYALHGYELYPIDFLLKPVSPLRLEKALVQFRNQRSNRTVSQELNFDRTQEQATKKITVRDKSSIHFITINEINFVEKRGRKCIISVKDNKEIECSNTLNELEKMLSKHHFFRPHQSFLIPLSKVAEIKPDEYMRSYLIELENVNAEIRVSKNKYSELRNAINSHL</sequence>
<feature type="domain" description="HTH LytTR-type" evidence="4">
    <location>
        <begin position="144"/>
        <end position="251"/>
    </location>
</feature>
<evidence type="ECO:0000313" key="5">
    <source>
        <dbReference type="EMBL" id="KSU88337.1"/>
    </source>
</evidence>
<dbReference type="Gene3D" id="2.40.50.1020">
    <property type="entry name" value="LytTr DNA-binding domain"/>
    <property type="match status" value="1"/>
</dbReference>
<dbReference type="Proteomes" id="UP000053681">
    <property type="component" value="Unassembled WGS sequence"/>
</dbReference>
<feature type="modified residue" description="4-aspartylphosphate" evidence="1">
    <location>
        <position position="56"/>
    </location>
</feature>
<evidence type="ECO:0000256" key="1">
    <source>
        <dbReference type="PROSITE-ProRule" id="PRU00169"/>
    </source>
</evidence>
<keyword evidence="2" id="KW-0175">Coiled coil</keyword>
<dbReference type="InterPro" id="IPR011006">
    <property type="entry name" value="CheY-like_superfamily"/>
</dbReference>
<dbReference type="Pfam" id="PF04397">
    <property type="entry name" value="LytTR"/>
    <property type="match status" value="1"/>
</dbReference>
<dbReference type="PROSITE" id="PS50930">
    <property type="entry name" value="HTH_LYTTR"/>
    <property type="match status" value="1"/>
</dbReference>
<dbReference type="SMART" id="SM00850">
    <property type="entry name" value="LytTR"/>
    <property type="match status" value="1"/>
</dbReference>
<dbReference type="Gene3D" id="3.40.50.2300">
    <property type="match status" value="1"/>
</dbReference>
<dbReference type="GO" id="GO:0003677">
    <property type="term" value="F:DNA binding"/>
    <property type="evidence" value="ECO:0007669"/>
    <property type="project" value="InterPro"/>
</dbReference>